<dbReference type="EMBL" id="JALJOS010000002">
    <property type="protein sequence ID" value="KAK9842722.1"/>
    <property type="molecule type" value="Genomic_DNA"/>
</dbReference>
<feature type="region of interest" description="Disordered" evidence="1">
    <location>
        <begin position="92"/>
        <end position="113"/>
    </location>
</feature>
<accession>A0AAW1SA81</accession>
<dbReference type="AlphaFoldDB" id="A0AAW1SA81"/>
<sequence>MSRDTAGAQVTWQTLGSASHKQLRTAQDIAAQILVAIESGGGLLNTSNTTPAERPLVCGLEQSLNQQQSRPVLVVDGQGQADSSLAECEAGMRQTPVQKMQQIGGQQAASLQH</sequence>
<organism evidence="2 3">
    <name type="scientific">Apatococcus lobatus</name>
    <dbReference type="NCBI Taxonomy" id="904363"/>
    <lineage>
        <taxon>Eukaryota</taxon>
        <taxon>Viridiplantae</taxon>
        <taxon>Chlorophyta</taxon>
        <taxon>core chlorophytes</taxon>
        <taxon>Trebouxiophyceae</taxon>
        <taxon>Chlorellales</taxon>
        <taxon>Chlorellaceae</taxon>
        <taxon>Apatococcus</taxon>
    </lineage>
</organism>
<evidence type="ECO:0000256" key="1">
    <source>
        <dbReference type="SAM" id="MobiDB-lite"/>
    </source>
</evidence>
<protein>
    <submittedName>
        <fullName evidence="2">Uncharacterized protein</fullName>
    </submittedName>
</protein>
<name>A0AAW1SA81_9CHLO</name>
<comment type="caution">
    <text evidence="2">The sequence shown here is derived from an EMBL/GenBank/DDBJ whole genome shotgun (WGS) entry which is preliminary data.</text>
</comment>
<evidence type="ECO:0000313" key="3">
    <source>
        <dbReference type="Proteomes" id="UP001438707"/>
    </source>
</evidence>
<evidence type="ECO:0000313" key="2">
    <source>
        <dbReference type="EMBL" id="KAK9842722.1"/>
    </source>
</evidence>
<dbReference type="Proteomes" id="UP001438707">
    <property type="component" value="Unassembled WGS sequence"/>
</dbReference>
<reference evidence="2 3" key="1">
    <citation type="journal article" date="2024" name="Nat. Commun.">
        <title>Phylogenomics reveals the evolutionary origins of lichenization in chlorophyte algae.</title>
        <authorList>
            <person name="Puginier C."/>
            <person name="Libourel C."/>
            <person name="Otte J."/>
            <person name="Skaloud P."/>
            <person name="Haon M."/>
            <person name="Grisel S."/>
            <person name="Petersen M."/>
            <person name="Berrin J.G."/>
            <person name="Delaux P.M."/>
            <person name="Dal Grande F."/>
            <person name="Keller J."/>
        </authorList>
    </citation>
    <scope>NUCLEOTIDE SEQUENCE [LARGE SCALE GENOMIC DNA]</scope>
    <source>
        <strain evidence="2 3">SAG 2145</strain>
    </source>
</reference>
<proteinExistence type="predicted"/>
<keyword evidence="3" id="KW-1185">Reference proteome</keyword>
<feature type="compositionally biased region" description="Polar residues" evidence="1">
    <location>
        <begin position="95"/>
        <end position="113"/>
    </location>
</feature>
<gene>
    <name evidence="2" type="ORF">WJX74_001451</name>
</gene>